<evidence type="ECO:0000313" key="3">
    <source>
        <dbReference type="Proteomes" id="UP000785200"/>
    </source>
</evidence>
<reference evidence="2" key="1">
    <citation type="submission" date="2019-07" db="EMBL/GenBank/DDBJ databases">
        <title>Hyphodiscus hymeniophilus genome sequencing and assembly.</title>
        <authorList>
            <person name="Kramer G."/>
            <person name="Nodwell J."/>
        </authorList>
    </citation>
    <scope>NUCLEOTIDE SEQUENCE</scope>
    <source>
        <strain evidence="2">ATCC 34498</strain>
    </source>
</reference>
<proteinExistence type="predicted"/>
<dbReference type="PANTHER" id="PTHR43798">
    <property type="entry name" value="MONOACYLGLYCEROL LIPASE"/>
    <property type="match status" value="1"/>
</dbReference>
<evidence type="ECO:0000259" key="1">
    <source>
        <dbReference type="Pfam" id="PF12697"/>
    </source>
</evidence>
<keyword evidence="3" id="KW-1185">Reference proteome</keyword>
<dbReference type="PANTHER" id="PTHR43798:SF33">
    <property type="entry name" value="HYDROLASE, PUTATIVE (AFU_ORTHOLOGUE AFUA_2G14860)-RELATED"/>
    <property type="match status" value="1"/>
</dbReference>
<feature type="domain" description="AB hydrolase-1" evidence="1">
    <location>
        <begin position="45"/>
        <end position="301"/>
    </location>
</feature>
<dbReference type="InterPro" id="IPR000073">
    <property type="entry name" value="AB_hydrolase_1"/>
</dbReference>
<dbReference type="EMBL" id="VNKQ01000002">
    <property type="protein sequence ID" value="KAG0652882.1"/>
    <property type="molecule type" value="Genomic_DNA"/>
</dbReference>
<protein>
    <recommendedName>
        <fullName evidence="1">AB hydrolase-1 domain-containing protein</fullName>
    </recommendedName>
</protein>
<evidence type="ECO:0000313" key="2">
    <source>
        <dbReference type="EMBL" id="KAG0652882.1"/>
    </source>
</evidence>
<gene>
    <name evidence="2" type="ORF">D0Z07_0411</name>
</gene>
<organism evidence="2 3">
    <name type="scientific">Hyphodiscus hymeniophilus</name>
    <dbReference type="NCBI Taxonomy" id="353542"/>
    <lineage>
        <taxon>Eukaryota</taxon>
        <taxon>Fungi</taxon>
        <taxon>Dikarya</taxon>
        <taxon>Ascomycota</taxon>
        <taxon>Pezizomycotina</taxon>
        <taxon>Leotiomycetes</taxon>
        <taxon>Helotiales</taxon>
        <taxon>Hyphodiscaceae</taxon>
        <taxon>Hyphodiscus</taxon>
    </lineage>
</organism>
<dbReference type="OrthoDB" id="294702at2759"/>
<dbReference type="Proteomes" id="UP000785200">
    <property type="component" value="Unassembled WGS sequence"/>
</dbReference>
<dbReference type="InterPro" id="IPR050266">
    <property type="entry name" value="AB_hydrolase_sf"/>
</dbReference>
<comment type="caution">
    <text evidence="2">The sequence shown here is derived from an EMBL/GenBank/DDBJ whole genome shotgun (WGS) entry which is preliminary data.</text>
</comment>
<dbReference type="Gene3D" id="3.40.50.1820">
    <property type="entry name" value="alpha/beta hydrolase"/>
    <property type="match status" value="1"/>
</dbReference>
<dbReference type="GO" id="GO:0016020">
    <property type="term" value="C:membrane"/>
    <property type="evidence" value="ECO:0007669"/>
    <property type="project" value="TreeGrafter"/>
</dbReference>
<dbReference type="Pfam" id="PF12697">
    <property type="entry name" value="Abhydrolase_6"/>
    <property type="match status" value="1"/>
</dbReference>
<dbReference type="AlphaFoldDB" id="A0A9P6VSN2"/>
<dbReference type="SUPFAM" id="SSF53474">
    <property type="entry name" value="alpha/beta-Hydrolases"/>
    <property type="match status" value="1"/>
</dbReference>
<dbReference type="InterPro" id="IPR029058">
    <property type="entry name" value="AB_hydrolase_fold"/>
</dbReference>
<sequence length="312" mass="34451">MATSTTIDWNGDSTSSLVSIGTRKLFLRAQGPPRLLGQPVVVVEAGIGDDHRTWTAVSALISKHSRVYTYDRAGANNSRSYPGPDPRTASAMAADLSSLLAAAEVPGPYVIACHSYGGLIAREFLALRGEEVVGMVFVDTNSENTRREVPLPMEAFGAVAKGLDYYQIVGLDRDHKLDPGLWKSIKGDSGASEQEHHGEEISFRELREKRQFERRAMGDRPVVVIRGDTPRDFRAFSDVAVEKGNGSEEDREKMLRFVEALDEKDEGLQREQLLLSSRSRFVQAEKSGHNVQITEPELVAAEIEKVLKEIRG</sequence>
<name>A0A9P6VSN2_9HELO</name>
<accession>A0A9P6VSN2</accession>